<name>A0ACC2MJA3_PERAE</name>
<proteinExistence type="predicted"/>
<reference evidence="1 2" key="1">
    <citation type="journal article" date="2022" name="Hortic Res">
        <title>A haplotype resolved chromosomal level avocado genome allows analysis of novel avocado genes.</title>
        <authorList>
            <person name="Nath O."/>
            <person name="Fletcher S.J."/>
            <person name="Hayward A."/>
            <person name="Shaw L.M."/>
            <person name="Masouleh A.K."/>
            <person name="Furtado A."/>
            <person name="Henry R.J."/>
            <person name="Mitter N."/>
        </authorList>
    </citation>
    <scope>NUCLEOTIDE SEQUENCE [LARGE SCALE GENOMIC DNA]</scope>
    <source>
        <strain evidence="2">cv. Hass</strain>
    </source>
</reference>
<evidence type="ECO:0000313" key="1">
    <source>
        <dbReference type="EMBL" id="KAJ8645720.1"/>
    </source>
</evidence>
<gene>
    <name evidence="1" type="ORF">MRB53_007468</name>
</gene>
<organism evidence="1 2">
    <name type="scientific">Persea americana</name>
    <name type="common">Avocado</name>
    <dbReference type="NCBI Taxonomy" id="3435"/>
    <lineage>
        <taxon>Eukaryota</taxon>
        <taxon>Viridiplantae</taxon>
        <taxon>Streptophyta</taxon>
        <taxon>Embryophyta</taxon>
        <taxon>Tracheophyta</taxon>
        <taxon>Spermatophyta</taxon>
        <taxon>Magnoliopsida</taxon>
        <taxon>Magnoliidae</taxon>
        <taxon>Laurales</taxon>
        <taxon>Lauraceae</taxon>
        <taxon>Persea</taxon>
    </lineage>
</organism>
<comment type="caution">
    <text evidence="1">The sequence shown here is derived from an EMBL/GenBank/DDBJ whole genome shotgun (WGS) entry which is preliminary data.</text>
</comment>
<evidence type="ECO:0000313" key="2">
    <source>
        <dbReference type="Proteomes" id="UP001234297"/>
    </source>
</evidence>
<sequence length="153" mass="17011">MNILNQALRMGTSEHVIYVLLNSDFKAKIAKFSAARPTTDVMFLKLDVYAFGVVWLELPFGREVLEVIDDGQREMLWKEMREIVECVENKRGDIEKMDGSELGSSYPIDDALGLAATARACMWEVPFGKPGMGGVVFSLSVLAQSYVELLGRG</sequence>
<dbReference type="EMBL" id="CM056810">
    <property type="protein sequence ID" value="KAJ8645720.1"/>
    <property type="molecule type" value="Genomic_DNA"/>
</dbReference>
<dbReference type="Proteomes" id="UP001234297">
    <property type="component" value="Chromosome 2"/>
</dbReference>
<protein>
    <submittedName>
        <fullName evidence="1">Uncharacterized protein</fullName>
    </submittedName>
</protein>
<keyword evidence="2" id="KW-1185">Reference proteome</keyword>
<accession>A0ACC2MJA3</accession>